<keyword evidence="11 15" id="KW-0799">Topoisomerase</keyword>
<dbReference type="GO" id="GO:0046872">
    <property type="term" value="F:metal ion binding"/>
    <property type="evidence" value="ECO:0007669"/>
    <property type="project" value="UniProtKB-KW"/>
</dbReference>
<evidence type="ECO:0000256" key="7">
    <source>
        <dbReference type="ARBA" id="ARBA00022723"/>
    </source>
</evidence>
<dbReference type="FunFam" id="3.90.199.10:FF:000002">
    <property type="entry name" value="DNA topoisomerase 2"/>
    <property type="match status" value="1"/>
</dbReference>
<feature type="compositionally biased region" description="Acidic residues" evidence="17">
    <location>
        <begin position="1302"/>
        <end position="1316"/>
    </location>
</feature>
<dbReference type="Gene3D" id="3.30.1360.40">
    <property type="match status" value="1"/>
</dbReference>
<gene>
    <name evidence="20" type="ORF">DASC09_022900</name>
</gene>
<dbReference type="Gene3D" id="3.30.1490.30">
    <property type="match status" value="1"/>
</dbReference>
<dbReference type="InterPro" id="IPR013757">
    <property type="entry name" value="Topo_IIA_A_a_sf"/>
</dbReference>
<dbReference type="GO" id="GO:0000712">
    <property type="term" value="P:resolution of meiotic recombination intermediates"/>
    <property type="evidence" value="ECO:0007669"/>
    <property type="project" value="TreeGrafter"/>
</dbReference>
<evidence type="ECO:0000256" key="12">
    <source>
        <dbReference type="ARBA" id="ARBA00023125"/>
    </source>
</evidence>
<comment type="cofactor">
    <cofactor evidence="3">
        <name>Mg(2+)</name>
        <dbReference type="ChEBI" id="CHEBI:18420"/>
    </cofactor>
</comment>
<dbReference type="InterPro" id="IPR013758">
    <property type="entry name" value="Topo_IIA_A/C_ab"/>
</dbReference>
<feature type="compositionally biased region" description="Acidic residues" evidence="17">
    <location>
        <begin position="1073"/>
        <end position="1092"/>
    </location>
</feature>
<evidence type="ECO:0000259" key="19">
    <source>
        <dbReference type="PROSITE" id="PS52040"/>
    </source>
</evidence>
<proteinExistence type="inferred from homology"/>
<comment type="similarity">
    <text evidence="4 16">Belongs to the type II topoisomerase family.</text>
</comment>
<protein>
    <recommendedName>
        <fullName evidence="6 16">DNA topoisomerase 2</fullName>
        <ecNumber evidence="5 16">5.6.2.2</ecNumber>
    </recommendedName>
</protein>
<dbReference type="InterPro" id="IPR020568">
    <property type="entry name" value="Ribosomal_Su5_D2-typ_SF"/>
</dbReference>
<keyword evidence="7" id="KW-0479">Metal-binding</keyword>
<comment type="cofactor">
    <cofactor evidence="2">
        <name>Ca(2+)</name>
        <dbReference type="ChEBI" id="CHEBI:29108"/>
    </cofactor>
</comment>
<dbReference type="Pfam" id="PF01751">
    <property type="entry name" value="Toprim"/>
    <property type="match status" value="1"/>
</dbReference>
<dbReference type="InterPro" id="IPR013760">
    <property type="entry name" value="Topo_IIA-like_dom_sf"/>
</dbReference>
<dbReference type="Gene3D" id="3.90.199.10">
    <property type="entry name" value="Topoisomerase II, domain 5"/>
    <property type="match status" value="1"/>
</dbReference>
<dbReference type="Gene3D" id="3.40.50.670">
    <property type="match status" value="1"/>
</dbReference>
<accession>A0AAV5QKC6</accession>
<dbReference type="SMART" id="SM00387">
    <property type="entry name" value="HATPase_c"/>
    <property type="match status" value="1"/>
</dbReference>
<dbReference type="FunFam" id="3.30.565.10:FF:000004">
    <property type="entry name" value="DNA topoisomerase 2"/>
    <property type="match status" value="1"/>
</dbReference>
<dbReference type="FunFam" id="3.30.230.10:FF:000008">
    <property type="entry name" value="DNA topoisomerase 2"/>
    <property type="match status" value="1"/>
</dbReference>
<keyword evidence="21" id="KW-1185">Reference proteome</keyword>
<evidence type="ECO:0000256" key="4">
    <source>
        <dbReference type="ARBA" id="ARBA00011080"/>
    </source>
</evidence>
<dbReference type="SUPFAM" id="SSF56719">
    <property type="entry name" value="Type II DNA topoisomerase"/>
    <property type="match status" value="1"/>
</dbReference>
<dbReference type="Proteomes" id="UP001360560">
    <property type="component" value="Unassembled WGS sequence"/>
</dbReference>
<dbReference type="InterPro" id="IPR034157">
    <property type="entry name" value="TOPRIM_TopoII"/>
</dbReference>
<dbReference type="PRINTS" id="PR00418">
    <property type="entry name" value="TPI2FAMILY"/>
</dbReference>
<dbReference type="Gene3D" id="1.10.268.10">
    <property type="entry name" value="Topoisomerase, domain 3"/>
    <property type="match status" value="1"/>
</dbReference>
<dbReference type="InterPro" id="IPR013506">
    <property type="entry name" value="Topo_IIA_bsu_dom2"/>
</dbReference>
<dbReference type="CDD" id="cd16930">
    <property type="entry name" value="HATPase_TopII-like"/>
    <property type="match status" value="1"/>
</dbReference>
<feature type="region of interest" description="Disordered" evidence="17">
    <location>
        <begin position="1173"/>
        <end position="1208"/>
    </location>
</feature>
<dbReference type="PROSITE" id="PS50880">
    <property type="entry name" value="TOPRIM"/>
    <property type="match status" value="1"/>
</dbReference>
<reference evidence="20 21" key="1">
    <citation type="journal article" date="2023" name="Elife">
        <title>Identification of key yeast species and microbe-microbe interactions impacting larval growth of Drosophila in the wild.</title>
        <authorList>
            <person name="Mure A."/>
            <person name="Sugiura Y."/>
            <person name="Maeda R."/>
            <person name="Honda K."/>
            <person name="Sakurai N."/>
            <person name="Takahashi Y."/>
            <person name="Watada M."/>
            <person name="Katoh T."/>
            <person name="Gotoh A."/>
            <person name="Gotoh Y."/>
            <person name="Taniguchi I."/>
            <person name="Nakamura K."/>
            <person name="Hayashi T."/>
            <person name="Katayama T."/>
            <person name="Uemura T."/>
            <person name="Hattori Y."/>
        </authorList>
    </citation>
    <scope>NUCLEOTIDE SEQUENCE [LARGE SCALE GENOMIC DNA]</scope>
    <source>
        <strain evidence="20 21">SC-9</strain>
    </source>
</reference>
<feature type="compositionally biased region" description="Low complexity" evidence="17">
    <location>
        <begin position="1364"/>
        <end position="1389"/>
    </location>
</feature>
<comment type="caution">
    <text evidence="20">The sequence shown here is derived from an EMBL/GenBank/DDBJ whole genome shotgun (WGS) entry which is preliminary data.</text>
</comment>
<evidence type="ECO:0000256" key="1">
    <source>
        <dbReference type="ARBA" id="ARBA00000185"/>
    </source>
</evidence>
<dbReference type="CDD" id="cd03365">
    <property type="entry name" value="TOPRIM_TopoIIA"/>
    <property type="match status" value="1"/>
</dbReference>
<dbReference type="InterPro" id="IPR014721">
    <property type="entry name" value="Ribsml_uS5_D2-typ_fold_subgr"/>
</dbReference>
<dbReference type="InterPro" id="IPR036890">
    <property type="entry name" value="HATPase_C_sf"/>
</dbReference>
<feature type="region of interest" description="Disordered" evidence="17">
    <location>
        <begin position="1229"/>
        <end position="1316"/>
    </location>
</feature>
<name>A0AAV5QKC6_9ASCO</name>
<dbReference type="SUPFAM" id="SSF54211">
    <property type="entry name" value="Ribosomal protein S5 domain 2-like"/>
    <property type="match status" value="1"/>
</dbReference>
<evidence type="ECO:0000256" key="17">
    <source>
        <dbReference type="SAM" id="MobiDB-lite"/>
    </source>
</evidence>
<dbReference type="GO" id="GO:0005524">
    <property type="term" value="F:ATP binding"/>
    <property type="evidence" value="ECO:0007669"/>
    <property type="project" value="UniProtKB-UniRule"/>
</dbReference>
<evidence type="ECO:0000256" key="2">
    <source>
        <dbReference type="ARBA" id="ARBA00001913"/>
    </source>
</evidence>
<evidence type="ECO:0000256" key="6">
    <source>
        <dbReference type="ARBA" id="ARBA00019635"/>
    </source>
</evidence>
<feature type="compositionally biased region" description="Acidic residues" evidence="17">
    <location>
        <begin position="1404"/>
        <end position="1423"/>
    </location>
</feature>
<evidence type="ECO:0000256" key="3">
    <source>
        <dbReference type="ARBA" id="ARBA00001946"/>
    </source>
</evidence>
<dbReference type="InterPro" id="IPR001154">
    <property type="entry name" value="TopoII_euk"/>
</dbReference>
<dbReference type="SUPFAM" id="SSF55874">
    <property type="entry name" value="ATPase domain of HSP90 chaperone/DNA topoisomerase II/histidine kinase"/>
    <property type="match status" value="1"/>
</dbReference>
<evidence type="ECO:0000259" key="18">
    <source>
        <dbReference type="PROSITE" id="PS50880"/>
    </source>
</evidence>
<evidence type="ECO:0000256" key="9">
    <source>
        <dbReference type="ARBA" id="ARBA00022840"/>
    </source>
</evidence>
<dbReference type="PANTHER" id="PTHR10169">
    <property type="entry name" value="DNA TOPOISOMERASE/GYRASE"/>
    <property type="match status" value="1"/>
</dbReference>
<dbReference type="GeneID" id="90072944"/>
<dbReference type="FunFam" id="3.40.50.670:FF:000001">
    <property type="entry name" value="DNA topoisomerase 2"/>
    <property type="match status" value="1"/>
</dbReference>
<feature type="active site" description="O-(5'-phospho-DNA)-tyrosine intermediate" evidence="15">
    <location>
        <position position="773"/>
    </location>
</feature>
<dbReference type="GO" id="GO:0006265">
    <property type="term" value="P:DNA topological change"/>
    <property type="evidence" value="ECO:0007669"/>
    <property type="project" value="UniProtKB-UniRule"/>
</dbReference>
<feature type="compositionally biased region" description="Basic and acidic residues" evidence="17">
    <location>
        <begin position="1229"/>
        <end position="1243"/>
    </location>
</feature>
<dbReference type="InterPro" id="IPR013759">
    <property type="entry name" value="Topo_IIA_B_C"/>
</dbReference>
<feature type="region of interest" description="Disordered" evidence="17">
    <location>
        <begin position="1438"/>
        <end position="1478"/>
    </location>
</feature>
<evidence type="ECO:0000313" key="21">
    <source>
        <dbReference type="Proteomes" id="UP001360560"/>
    </source>
</evidence>
<feature type="region of interest" description="Disordered" evidence="17">
    <location>
        <begin position="1336"/>
        <end position="1424"/>
    </location>
</feature>
<evidence type="ECO:0000256" key="8">
    <source>
        <dbReference type="ARBA" id="ARBA00022741"/>
    </source>
</evidence>
<dbReference type="Gene3D" id="3.30.565.10">
    <property type="entry name" value="Histidine kinase-like ATPase, C-terminal domain"/>
    <property type="match status" value="1"/>
</dbReference>
<evidence type="ECO:0000256" key="11">
    <source>
        <dbReference type="ARBA" id="ARBA00023029"/>
    </source>
</evidence>
<evidence type="ECO:0000256" key="13">
    <source>
        <dbReference type="ARBA" id="ARBA00023235"/>
    </source>
</evidence>
<evidence type="ECO:0000256" key="15">
    <source>
        <dbReference type="PROSITE-ProRule" id="PRU01384"/>
    </source>
</evidence>
<dbReference type="Pfam" id="PF00204">
    <property type="entry name" value="DNA_gyraseB"/>
    <property type="match status" value="1"/>
</dbReference>
<keyword evidence="10" id="KW-0460">Magnesium</keyword>
<evidence type="ECO:0000256" key="5">
    <source>
        <dbReference type="ARBA" id="ARBA00012895"/>
    </source>
</evidence>
<dbReference type="GO" id="GO:0003677">
    <property type="term" value="F:DNA binding"/>
    <property type="evidence" value="ECO:0007669"/>
    <property type="project" value="UniProtKB-UniRule"/>
</dbReference>
<dbReference type="InterPro" id="IPR031660">
    <property type="entry name" value="TOPRIM_C"/>
</dbReference>
<dbReference type="RefSeq" id="XP_064851965.1">
    <property type="nucleotide sequence ID" value="XM_064995893.1"/>
</dbReference>
<feature type="compositionally biased region" description="Basic residues" evidence="17">
    <location>
        <begin position="1390"/>
        <end position="1400"/>
    </location>
</feature>
<dbReference type="InterPro" id="IPR002205">
    <property type="entry name" value="Topo_IIA_dom_A"/>
</dbReference>
<dbReference type="Pfam" id="PF02518">
    <property type="entry name" value="HATPase_c"/>
    <property type="match status" value="1"/>
</dbReference>
<dbReference type="InterPro" id="IPR018522">
    <property type="entry name" value="TopoIIA_CS"/>
</dbReference>
<dbReference type="Pfam" id="PF00521">
    <property type="entry name" value="DNA_topoisoIV"/>
    <property type="match status" value="1"/>
</dbReference>
<keyword evidence="9 16" id="KW-0067">ATP-binding</keyword>
<feature type="region of interest" description="Disordered" evidence="17">
    <location>
        <begin position="1073"/>
        <end position="1097"/>
    </location>
</feature>
<dbReference type="InterPro" id="IPR006171">
    <property type="entry name" value="TOPRIM_dom"/>
</dbReference>
<keyword evidence="13 15" id="KW-0413">Isomerase</keyword>
<dbReference type="EMBL" id="BTFZ01000004">
    <property type="protein sequence ID" value="GMM34965.1"/>
    <property type="molecule type" value="Genomic_DNA"/>
</dbReference>
<keyword evidence="12 15" id="KW-0238">DNA-binding</keyword>
<dbReference type="PRINTS" id="PR01158">
    <property type="entry name" value="TOPISMRASEII"/>
</dbReference>
<dbReference type="GO" id="GO:0003918">
    <property type="term" value="F:DNA topoisomerase type II (double strand cut, ATP-hydrolyzing) activity"/>
    <property type="evidence" value="ECO:0007669"/>
    <property type="project" value="UniProtKB-UniRule"/>
</dbReference>
<dbReference type="Gene3D" id="3.30.230.10">
    <property type="match status" value="1"/>
</dbReference>
<evidence type="ECO:0000256" key="14">
    <source>
        <dbReference type="ARBA" id="ARBA00053943"/>
    </source>
</evidence>
<keyword evidence="8 16" id="KW-0547">Nucleotide-binding</keyword>
<dbReference type="EC" id="5.6.2.2" evidence="5 16"/>
<dbReference type="GO" id="GO:0000819">
    <property type="term" value="P:sister chromatid segregation"/>
    <property type="evidence" value="ECO:0007669"/>
    <property type="project" value="TreeGrafter"/>
</dbReference>
<comment type="catalytic activity">
    <reaction evidence="1 15 16">
        <text>ATP-dependent breakage, passage and rejoining of double-stranded DNA.</text>
        <dbReference type="EC" id="5.6.2.2"/>
    </reaction>
</comment>
<evidence type="ECO:0000313" key="20">
    <source>
        <dbReference type="EMBL" id="GMM34965.1"/>
    </source>
</evidence>
<organism evidence="20 21">
    <name type="scientific">Saccharomycopsis crataegensis</name>
    <dbReference type="NCBI Taxonomy" id="43959"/>
    <lineage>
        <taxon>Eukaryota</taxon>
        <taxon>Fungi</taxon>
        <taxon>Dikarya</taxon>
        <taxon>Ascomycota</taxon>
        <taxon>Saccharomycotina</taxon>
        <taxon>Saccharomycetes</taxon>
        <taxon>Saccharomycopsidaceae</taxon>
        <taxon>Saccharomycopsis</taxon>
    </lineage>
</organism>
<dbReference type="InterPro" id="IPR001241">
    <property type="entry name" value="Topo_IIA"/>
</dbReference>
<dbReference type="PROSITE" id="PS00177">
    <property type="entry name" value="TOPOISOMERASE_II"/>
    <property type="match status" value="1"/>
</dbReference>
<feature type="domain" description="Toprim" evidence="18">
    <location>
        <begin position="435"/>
        <end position="549"/>
    </location>
</feature>
<dbReference type="CDD" id="cd03481">
    <property type="entry name" value="TopoIIA_Trans_ScTopoIIA"/>
    <property type="match status" value="1"/>
</dbReference>
<evidence type="ECO:0000256" key="16">
    <source>
        <dbReference type="RuleBase" id="RU362094"/>
    </source>
</evidence>
<dbReference type="PANTHER" id="PTHR10169:SF38">
    <property type="entry name" value="DNA TOPOISOMERASE 2"/>
    <property type="match status" value="1"/>
</dbReference>
<evidence type="ECO:0000256" key="10">
    <source>
        <dbReference type="ARBA" id="ARBA00022842"/>
    </source>
</evidence>
<sequence length="1478" mass="168334">MSNQGDKYVKLTQLEHILRRPDTYIGSTEPTTELMWIIDNENKLVQKNITFVPGMLKIFDEILVNAADNKIRDPTMKKIEVIIDAEQNMIQVKNDGKGIPVEIHSKEKIYVPELIFGHLLTSSNYDDDEKKVTGGRNGYGAKLCNIFSTRFELETADKASGQGYKQLWENNMSVCNKAKITKSKKTEFTRIAFSPDLAKFGMEKLDDDTLGLLKRRVYDIAGSVKGVSVYLNGEKVPLRDFKSYIQLYLESAKRAKDGSFDDDETSDAPVIVYEKSDRWEIAFSVSETSFNQVSFVNSIATTSGGTHVNYIADQIVNKTMEFLKKKHKNAHVKPFQIRNNMFLFVNCLIENPAFTSQTKEQMITKVSSFGSKFQISEEFIKKVIKTEFIQQILDIAQANADKQLQKTDGAGRKNRVVVSKLEDANKAGTKDSEHCTLILTEGDSAKALAVSGLKVVGRDYYGVFPLRGKLLNVRDATTDQIMKNQEIKNLKKIIGLQHKKKYDSVKGLRYGHIMIMTDQDYDGSHIKGLVINFIESSFPGLLSIPGFLLEFITPIVKVTLGKNTQPKLFYTMPEYENWIENEGNRVKFKSKYYKGLGTSDSRDMMRYFSNLDHHIKRFDTLKIEDKDLLELAFAKKKADDRKNWLAGFELGTHLDPNLKIIPYDDFINKELILFSMADNIRSIPSLCDGFKPAQRKILYTFFKKNIVKELKVNDLQGYVSSTSNYHHGDASLVQTIVGLAQDYVGSNNIYLLSPNGCFGTRDVGGKDHAAARYIYTELSKITKHIFKEEDQKLLNYIKDDERTVEPYWYLPIIPMVLVNGAEGIGTGWSTSVPQYNPDDIVANIKRLLNGQEMESMIPWFRNWKGTVIPAGPDKFKMFGRIERIDDNTLVISEIPAKTWTCTVKEFIENALINTTTEKVTEKFIKNYTEQDDLEGHKFIITLSDEQMKKTEKVGYYERFKLIQNIGLGNMILFNERGKLQKYESPLEIIQSYYFVRLEYYQKRKDYLTSIMREELSQLTAKARFIKLIIDKKLVISNRKRVLLVGELQKLNFPRFGKDGRLIEDKASEAEITQDDINLDNEDDEEDAGGVEDELSHSPDTIYSSYDYLLNMPLWSLTKEKYEKLLKQKDAKDEELNLLLTKSAKDLWLIDLDGFEVAYAKFLKDDKEKMEFEAFGNGKKPTKKRSRKKANDDDDDFMPTAKKTKKKATKKADADEMMVIKGEFIEPEIKEVKPKKTRVKKEASTEPDILSQVSNSKMNGKVKKETSDTPLSAATDSNKENSSDRMSNIMGRAKTIFGSIEPKEEEDDSNNDLMEVDEKDLDDDIFSRFSAAANKFDTSFSTDKKSSTASVEPEEKPTKGKAAAKKTTATKKAVPAKNAVPAKKTAPVKKAAPKKATKKNKFIISDDEDEIMVDDDDVSDDGKDEVEVVITSPIVKRKPQRRAATTKKKVEYIESDFESAEDEEPEVSEEESEYDDDDF</sequence>
<dbReference type="SMART" id="SM00433">
    <property type="entry name" value="TOP2c"/>
    <property type="match status" value="1"/>
</dbReference>
<feature type="compositionally biased region" description="Acidic residues" evidence="17">
    <location>
        <begin position="1452"/>
        <end position="1478"/>
    </location>
</feature>
<dbReference type="GO" id="GO:0005634">
    <property type="term" value="C:nucleus"/>
    <property type="evidence" value="ECO:0007669"/>
    <property type="project" value="TreeGrafter"/>
</dbReference>
<dbReference type="InterPro" id="IPR003594">
    <property type="entry name" value="HATPase_dom"/>
</dbReference>
<dbReference type="SMART" id="SM00434">
    <property type="entry name" value="TOP4c"/>
    <property type="match status" value="1"/>
</dbReference>
<dbReference type="Pfam" id="PF16898">
    <property type="entry name" value="TOPRIM_C"/>
    <property type="match status" value="1"/>
</dbReference>
<comment type="function">
    <text evidence="14 16">Control of topological states of DNA by transient breakage and subsequent rejoining of DNA strands. Topoisomerase II makes double-strand breaks.</text>
</comment>
<feature type="domain" description="Topo IIA-type catalytic" evidence="19">
    <location>
        <begin position="683"/>
        <end position="1151"/>
    </location>
</feature>
<dbReference type="PROSITE" id="PS52040">
    <property type="entry name" value="TOPO_IIA"/>
    <property type="match status" value="1"/>
</dbReference>
<comment type="subunit">
    <text evidence="16">Homodimer.</text>
</comment>
<dbReference type="FunFam" id="3.30.1490.30:FF:000001">
    <property type="entry name" value="DNA topoisomerase 2"/>
    <property type="match status" value="1"/>
</dbReference>
<dbReference type="InterPro" id="IPR050634">
    <property type="entry name" value="DNA_Topoisomerase_II"/>
</dbReference>